<comment type="caution">
    <text evidence="1">The sequence shown here is derived from an EMBL/GenBank/DDBJ whole genome shotgun (WGS) entry which is preliminary data.</text>
</comment>
<gene>
    <name evidence="1" type="ORF">GWK47_023657</name>
</gene>
<evidence type="ECO:0000313" key="2">
    <source>
        <dbReference type="Proteomes" id="UP000770661"/>
    </source>
</evidence>
<keyword evidence="2" id="KW-1185">Reference proteome</keyword>
<protein>
    <submittedName>
        <fullName evidence="1">Uncharacterized protein</fullName>
    </submittedName>
</protein>
<organism evidence="1 2">
    <name type="scientific">Chionoecetes opilio</name>
    <name type="common">Atlantic snow crab</name>
    <name type="synonym">Cancer opilio</name>
    <dbReference type="NCBI Taxonomy" id="41210"/>
    <lineage>
        <taxon>Eukaryota</taxon>
        <taxon>Metazoa</taxon>
        <taxon>Ecdysozoa</taxon>
        <taxon>Arthropoda</taxon>
        <taxon>Crustacea</taxon>
        <taxon>Multicrustacea</taxon>
        <taxon>Malacostraca</taxon>
        <taxon>Eumalacostraca</taxon>
        <taxon>Eucarida</taxon>
        <taxon>Decapoda</taxon>
        <taxon>Pleocyemata</taxon>
        <taxon>Brachyura</taxon>
        <taxon>Eubrachyura</taxon>
        <taxon>Majoidea</taxon>
        <taxon>Majidae</taxon>
        <taxon>Chionoecetes</taxon>
    </lineage>
</organism>
<proteinExistence type="predicted"/>
<evidence type="ECO:0000313" key="1">
    <source>
        <dbReference type="EMBL" id="KAG0710018.1"/>
    </source>
</evidence>
<dbReference type="EMBL" id="JACEEZ010024581">
    <property type="protein sequence ID" value="KAG0710018.1"/>
    <property type="molecule type" value="Genomic_DNA"/>
</dbReference>
<accession>A0A8J4XM53</accession>
<sequence>MRGGVWYRYPARRVEMPRSPLLAHHHKRLGLQYFQGRGRGRVQSKRSALQEDGDDLDDPDLLLMGDDLMMVPPPTKKSSFGPCIMTPEPEVQQKDTFGSPLGEAVAEWAIPSTWRADSGRACKEFISEVILFGGHLNGQIHFLADFRPETDISRQLNRIEISWL</sequence>
<dbReference type="Proteomes" id="UP000770661">
    <property type="component" value="Unassembled WGS sequence"/>
</dbReference>
<dbReference type="AlphaFoldDB" id="A0A8J4XM53"/>
<name>A0A8J4XM53_CHIOP</name>
<reference evidence="1" key="1">
    <citation type="submission" date="2020-07" db="EMBL/GenBank/DDBJ databases">
        <title>The High-quality genome of the commercially important snow crab, Chionoecetes opilio.</title>
        <authorList>
            <person name="Jeong J.-H."/>
            <person name="Ryu S."/>
        </authorList>
    </citation>
    <scope>NUCLEOTIDE SEQUENCE</scope>
    <source>
        <strain evidence="1">MADBK_172401_WGS</strain>
        <tissue evidence="1">Digestive gland</tissue>
    </source>
</reference>